<evidence type="ECO:0000256" key="2">
    <source>
        <dbReference type="SAM" id="SignalP"/>
    </source>
</evidence>
<dbReference type="STRING" id="1121022.GCA_000376105_01421"/>
<evidence type="ECO:0000313" key="4">
    <source>
        <dbReference type="EMBL" id="ESQ90867.1"/>
    </source>
</evidence>
<keyword evidence="2" id="KW-0732">Signal</keyword>
<dbReference type="OrthoDB" id="7279151at2"/>
<feature type="region of interest" description="Disordered" evidence="1">
    <location>
        <begin position="262"/>
        <end position="304"/>
    </location>
</feature>
<proteinExistence type="predicted"/>
<protein>
    <recommendedName>
        <fullName evidence="3">Peptidase C51 domain-containing protein</fullName>
    </recommendedName>
</protein>
<dbReference type="SUPFAM" id="SSF54001">
    <property type="entry name" value="Cysteine proteinases"/>
    <property type="match status" value="1"/>
</dbReference>
<gene>
    <name evidence="4" type="ORF">ABENE_11390</name>
</gene>
<feature type="compositionally biased region" description="Basic residues" evidence="1">
    <location>
        <begin position="277"/>
        <end position="290"/>
    </location>
</feature>
<dbReference type="InterPro" id="IPR038765">
    <property type="entry name" value="Papain-like_cys_pep_sf"/>
</dbReference>
<feature type="chain" id="PRO_5004724696" description="Peptidase C51 domain-containing protein" evidence="2">
    <location>
        <begin position="24"/>
        <end position="304"/>
    </location>
</feature>
<feature type="signal peptide" evidence="2">
    <location>
        <begin position="1"/>
        <end position="23"/>
    </location>
</feature>
<dbReference type="eggNOG" id="COG3942">
    <property type="taxonomic scope" value="Bacteria"/>
</dbReference>
<evidence type="ECO:0000259" key="3">
    <source>
        <dbReference type="PROSITE" id="PS50911"/>
    </source>
</evidence>
<dbReference type="Pfam" id="PF05257">
    <property type="entry name" value="CHAP"/>
    <property type="match status" value="1"/>
</dbReference>
<reference evidence="4 5" key="1">
    <citation type="journal article" date="2014" name="Nature">
        <title>Sequential evolution of bacterial morphology by co-option of a developmental regulator.</title>
        <authorList>
            <person name="Jiang C."/>
            <person name="Brown P.J."/>
            <person name="Ducret A."/>
            <person name="Brun Y.V."/>
        </authorList>
    </citation>
    <scope>NUCLEOTIDE SEQUENCE [LARGE SCALE GENOMIC DNA]</scope>
    <source>
        <strain evidence="4 5">DSM 16100</strain>
    </source>
</reference>
<evidence type="ECO:0000313" key="5">
    <source>
        <dbReference type="Proteomes" id="UP000017837"/>
    </source>
</evidence>
<dbReference type="PROSITE" id="PS50911">
    <property type="entry name" value="CHAP"/>
    <property type="match status" value="1"/>
</dbReference>
<evidence type="ECO:0000256" key="1">
    <source>
        <dbReference type="SAM" id="MobiDB-lite"/>
    </source>
</evidence>
<sequence>MKKTVSAFAFALLTLCAVGSVEAKEKAHKAGKAPAVKVAHKSAADSAYLQCVTFARQFTGMQIFGDAWTWWGKATNRYEEGSRPKPGAVLVFKAQGKMSRGHVAVVSQIITDRYIQVTHANWSPINGRRGQVEDNVNVMDVSESGDWSKVKVWYGPSNDLGTTVYPTYGFIYQDAEQVRMGDKVTTIAQPETMAPAAAHPAQQIAMNSNTPAELPADLKAALSPGNSKGFQGVKPVTVAAHVSGKPAADLVAQIDADKPEAVKPVKKVTEKATGKKAIAKKASAKSKHKAKGSEKSHVRAKQRS</sequence>
<organism evidence="4 5">
    <name type="scientific">Asticcacaulis benevestitus DSM 16100 = ATCC BAA-896</name>
    <dbReference type="NCBI Taxonomy" id="1121022"/>
    <lineage>
        <taxon>Bacteria</taxon>
        <taxon>Pseudomonadati</taxon>
        <taxon>Pseudomonadota</taxon>
        <taxon>Alphaproteobacteria</taxon>
        <taxon>Caulobacterales</taxon>
        <taxon>Caulobacteraceae</taxon>
        <taxon>Asticcacaulis</taxon>
    </lineage>
</organism>
<dbReference type="PATRIC" id="fig|1121022.4.peg.2310"/>
<feature type="compositionally biased region" description="Basic and acidic residues" evidence="1">
    <location>
        <begin position="262"/>
        <end position="273"/>
    </location>
</feature>
<dbReference type="Proteomes" id="UP000017837">
    <property type="component" value="Unassembled WGS sequence"/>
</dbReference>
<feature type="domain" description="Peptidase C51" evidence="3">
    <location>
        <begin position="26"/>
        <end position="151"/>
    </location>
</feature>
<comment type="caution">
    <text evidence="4">The sequence shown here is derived from an EMBL/GenBank/DDBJ whole genome shotgun (WGS) entry which is preliminary data.</text>
</comment>
<name>V4PAD8_9CAUL</name>
<accession>V4PAD8</accession>
<dbReference type="InterPro" id="IPR007921">
    <property type="entry name" value="CHAP_dom"/>
</dbReference>
<dbReference type="AlphaFoldDB" id="V4PAD8"/>
<dbReference type="RefSeq" id="WP_023447331.1">
    <property type="nucleotide sequence ID" value="NZ_AQWM01000003.1"/>
</dbReference>
<dbReference type="EMBL" id="AWGB01000021">
    <property type="protein sequence ID" value="ESQ90867.1"/>
    <property type="molecule type" value="Genomic_DNA"/>
</dbReference>
<dbReference type="Gene3D" id="3.90.1720.10">
    <property type="entry name" value="endopeptidase domain like (from Nostoc punctiforme)"/>
    <property type="match status" value="1"/>
</dbReference>
<keyword evidence="5" id="KW-1185">Reference proteome</keyword>